<comment type="caution">
    <text evidence="1">The sequence shown here is derived from an EMBL/GenBank/DDBJ whole genome shotgun (WGS) entry which is preliminary data.</text>
</comment>
<protein>
    <submittedName>
        <fullName evidence="1">Uncharacterized protein</fullName>
    </submittedName>
</protein>
<sequence length="473" mass="53346">MLDWLFEGDTVDETTIDQKLLEEGIDLSIDPFPESPAASAWALKALPTFLTGTPLPSREVIEYGVNQEMIDHHMEDIDDDVIMRDATEPSPRHARHGSAEGPTESLRSRVLKKLTAAAAAASKNDKENVDPLKLIQQRPVNFKPIKSGTRAPGTPIIDTPTRKPALKEPPVSILRTPGTAGTKKFVSFAPTQDLRPDLDSDRPNSSQSAKWRIRTGLPRNFPGKFPSPWTPKSVIDRLDLAETPVTTFAQQQKSREKGMSNEVTKSLSTVEANIAQRQEIIAEPSKRGETRGDVVADKRETSKPNKPPRHSERQLKRLRFICDRVLENNQNLELLAAHKALNEHKALAASGRQSTRSTKSSTSEDEADPLYWKRKFEETEEKRLQLLEILDEVQKHSEHLTQFGQEQDRRIIELQRQLDEESRKGQETVLMVQALSKEMKSLKEKSAEVNRRRLKQLSDNRGVLNQGRGEKLP</sequence>
<dbReference type="Proteomes" id="UP001433508">
    <property type="component" value="Unassembled WGS sequence"/>
</dbReference>
<evidence type="ECO:0000313" key="1">
    <source>
        <dbReference type="EMBL" id="KAK9238883.1"/>
    </source>
</evidence>
<name>A0ACC3T4N9_LIPKO</name>
<organism evidence="1 2">
    <name type="scientific">Lipomyces kononenkoae</name>
    <name type="common">Yeast</name>
    <dbReference type="NCBI Taxonomy" id="34357"/>
    <lineage>
        <taxon>Eukaryota</taxon>
        <taxon>Fungi</taxon>
        <taxon>Dikarya</taxon>
        <taxon>Ascomycota</taxon>
        <taxon>Saccharomycotina</taxon>
        <taxon>Lipomycetes</taxon>
        <taxon>Lipomycetales</taxon>
        <taxon>Lipomycetaceae</taxon>
        <taxon>Lipomyces</taxon>
    </lineage>
</organism>
<accession>A0ACC3T4N9</accession>
<proteinExistence type="predicted"/>
<reference evidence="2" key="1">
    <citation type="journal article" date="2024" name="Front. Bioeng. Biotechnol.">
        <title>Genome-scale model development and genomic sequencing of the oleaginous clade Lipomyces.</title>
        <authorList>
            <person name="Czajka J.J."/>
            <person name="Han Y."/>
            <person name="Kim J."/>
            <person name="Mondo S.J."/>
            <person name="Hofstad B.A."/>
            <person name="Robles A."/>
            <person name="Haridas S."/>
            <person name="Riley R."/>
            <person name="LaButti K."/>
            <person name="Pangilinan J."/>
            <person name="Andreopoulos W."/>
            <person name="Lipzen A."/>
            <person name="Yan J."/>
            <person name="Wang M."/>
            <person name="Ng V."/>
            <person name="Grigoriev I.V."/>
            <person name="Spatafora J.W."/>
            <person name="Magnuson J.K."/>
            <person name="Baker S.E."/>
            <person name="Pomraning K.R."/>
        </authorList>
    </citation>
    <scope>NUCLEOTIDE SEQUENCE [LARGE SCALE GENOMIC DNA]</scope>
    <source>
        <strain evidence="2">CBS 7786</strain>
    </source>
</reference>
<dbReference type="EMBL" id="MU971351">
    <property type="protein sequence ID" value="KAK9238883.1"/>
    <property type="molecule type" value="Genomic_DNA"/>
</dbReference>
<gene>
    <name evidence="1" type="ORF">V1525DRAFT_455414</name>
</gene>
<evidence type="ECO:0000313" key="2">
    <source>
        <dbReference type="Proteomes" id="UP001433508"/>
    </source>
</evidence>
<keyword evidence="2" id="KW-1185">Reference proteome</keyword>